<protein>
    <submittedName>
        <fullName evidence="2">Uncharacterized protein</fullName>
    </submittedName>
</protein>
<proteinExistence type="predicted"/>
<keyword evidence="1" id="KW-0472">Membrane</keyword>
<accession>A0A0A9DJ04</accession>
<evidence type="ECO:0000256" key="1">
    <source>
        <dbReference type="SAM" id="Phobius"/>
    </source>
</evidence>
<dbReference type="AlphaFoldDB" id="A0A0A9DJ04"/>
<feature type="transmembrane region" description="Helical" evidence="1">
    <location>
        <begin position="25"/>
        <end position="47"/>
    </location>
</feature>
<sequence length="70" mass="7945">MLKRTLNIAKFKKFLLRLHCKGQALFLWGFQVFLFLGFICLCDVMLLQEVEAWTISSHRGGSAGRTVLAA</sequence>
<dbReference type="EMBL" id="GBRH01212295">
    <property type="protein sequence ID" value="JAD85600.1"/>
    <property type="molecule type" value="Transcribed_RNA"/>
</dbReference>
<reference evidence="2" key="2">
    <citation type="journal article" date="2015" name="Data Brief">
        <title>Shoot transcriptome of the giant reed, Arundo donax.</title>
        <authorList>
            <person name="Barrero R.A."/>
            <person name="Guerrero F.D."/>
            <person name="Moolhuijzen P."/>
            <person name="Goolsby J.A."/>
            <person name="Tidwell J."/>
            <person name="Bellgard S.E."/>
            <person name="Bellgard M.I."/>
        </authorList>
    </citation>
    <scope>NUCLEOTIDE SEQUENCE</scope>
    <source>
        <tissue evidence="2">Shoot tissue taken approximately 20 cm above the soil surface</tissue>
    </source>
</reference>
<name>A0A0A9DJ04_ARUDO</name>
<organism evidence="2">
    <name type="scientific">Arundo donax</name>
    <name type="common">Giant reed</name>
    <name type="synonym">Donax arundinaceus</name>
    <dbReference type="NCBI Taxonomy" id="35708"/>
    <lineage>
        <taxon>Eukaryota</taxon>
        <taxon>Viridiplantae</taxon>
        <taxon>Streptophyta</taxon>
        <taxon>Embryophyta</taxon>
        <taxon>Tracheophyta</taxon>
        <taxon>Spermatophyta</taxon>
        <taxon>Magnoliopsida</taxon>
        <taxon>Liliopsida</taxon>
        <taxon>Poales</taxon>
        <taxon>Poaceae</taxon>
        <taxon>PACMAD clade</taxon>
        <taxon>Arundinoideae</taxon>
        <taxon>Arundineae</taxon>
        <taxon>Arundo</taxon>
    </lineage>
</organism>
<keyword evidence="1" id="KW-0812">Transmembrane</keyword>
<evidence type="ECO:0000313" key="2">
    <source>
        <dbReference type="EMBL" id="JAD85600.1"/>
    </source>
</evidence>
<keyword evidence="1" id="KW-1133">Transmembrane helix</keyword>
<reference evidence="2" key="1">
    <citation type="submission" date="2014-09" db="EMBL/GenBank/DDBJ databases">
        <authorList>
            <person name="Magalhaes I.L.F."/>
            <person name="Oliveira U."/>
            <person name="Santos F.R."/>
            <person name="Vidigal T.H.D.A."/>
            <person name="Brescovit A.D."/>
            <person name="Santos A.J."/>
        </authorList>
    </citation>
    <scope>NUCLEOTIDE SEQUENCE</scope>
    <source>
        <tissue evidence="2">Shoot tissue taken approximately 20 cm above the soil surface</tissue>
    </source>
</reference>